<comment type="caution">
    <text evidence="2">The sequence shown here is derived from an EMBL/GenBank/DDBJ whole genome shotgun (WGS) entry which is preliminary data.</text>
</comment>
<dbReference type="AlphaFoldDB" id="A0A6L6UAE2"/>
<evidence type="ECO:0000313" key="3">
    <source>
        <dbReference type="Proteomes" id="UP000478208"/>
    </source>
</evidence>
<dbReference type="InterPro" id="IPR037682">
    <property type="entry name" value="TonB_C"/>
</dbReference>
<accession>A0A6L6UAE2</accession>
<dbReference type="Proteomes" id="UP000478208">
    <property type="component" value="Unassembled WGS sequence"/>
</dbReference>
<gene>
    <name evidence="2" type="ORF">GN138_12770</name>
</gene>
<evidence type="ECO:0000313" key="2">
    <source>
        <dbReference type="EMBL" id="MUU79321.1"/>
    </source>
</evidence>
<dbReference type="RefSeq" id="WP_157364394.1">
    <property type="nucleotide sequence ID" value="NZ_WOWS01000005.1"/>
</dbReference>
<feature type="domain" description="TonB C-terminal" evidence="1">
    <location>
        <begin position="246"/>
        <end position="304"/>
    </location>
</feature>
<proteinExistence type="predicted"/>
<dbReference type="GO" id="GO:0055085">
    <property type="term" value="P:transmembrane transport"/>
    <property type="evidence" value="ECO:0007669"/>
    <property type="project" value="InterPro"/>
</dbReference>
<dbReference type="Gene3D" id="3.30.1150.10">
    <property type="match status" value="1"/>
</dbReference>
<organism evidence="2 3">
    <name type="scientific">Winogradskyella endarachnes</name>
    <dbReference type="NCBI Taxonomy" id="2681965"/>
    <lineage>
        <taxon>Bacteria</taxon>
        <taxon>Pseudomonadati</taxon>
        <taxon>Bacteroidota</taxon>
        <taxon>Flavobacteriia</taxon>
        <taxon>Flavobacteriales</taxon>
        <taxon>Flavobacteriaceae</taxon>
        <taxon>Winogradskyella</taxon>
    </lineage>
</organism>
<dbReference type="Pfam" id="PF03544">
    <property type="entry name" value="TonB_C"/>
    <property type="match status" value="1"/>
</dbReference>
<reference evidence="2 3" key="1">
    <citation type="submission" date="2019-12" db="EMBL/GenBank/DDBJ databases">
        <authorList>
            <person name="Li J."/>
        </authorList>
    </citation>
    <scope>NUCLEOTIDE SEQUENCE [LARGE SCALE GENOMIC DNA]</scope>
    <source>
        <strain evidence="2 3">HL2-2</strain>
    </source>
</reference>
<name>A0A6L6UAE2_9FLAO</name>
<keyword evidence="3" id="KW-1185">Reference proteome</keyword>
<dbReference type="SUPFAM" id="SSF74653">
    <property type="entry name" value="TolA/TonB C-terminal domain"/>
    <property type="match status" value="1"/>
</dbReference>
<evidence type="ECO:0000259" key="1">
    <source>
        <dbReference type="Pfam" id="PF03544"/>
    </source>
</evidence>
<sequence length="308" mass="34975">MKSSYSISIPKPCHKNWAKMTPNEKGRFCQSCSKTVIDFTSMPKEQVEDYLALKNKKICGRFEVSQLEEIRIKIPQQLMKQQTSFYKLFRLALLITMGTTLLNCSDQNGNIKKINTIEIVDSLKTETKASIEIETTTIIKNDSIKCKTISKNNDSIAITVPKINNEIIEIMGDIVIEPPEIEDLPEEEIIIGYITINKPPELQNTPQNLSNSEKKTYLTHKINEIITANFNTDFGKKLNLTGKQRILTQFTIDTKGNVSHIKTKGTHQQLEDEARRVLKLLPQFIPGEQAGRKVSVAYSLPIVFMVED</sequence>
<dbReference type="EMBL" id="WOWS01000005">
    <property type="protein sequence ID" value="MUU79321.1"/>
    <property type="molecule type" value="Genomic_DNA"/>
</dbReference>
<protein>
    <recommendedName>
        <fullName evidence="1">TonB C-terminal domain-containing protein</fullName>
    </recommendedName>
</protein>